<comment type="catalytic activity">
    <reaction evidence="10">
        <text>O-phospho-L-seryl-[protein] + H2O = L-seryl-[protein] + phosphate</text>
        <dbReference type="Rhea" id="RHEA:20629"/>
        <dbReference type="Rhea" id="RHEA-COMP:9863"/>
        <dbReference type="Rhea" id="RHEA-COMP:11604"/>
        <dbReference type="ChEBI" id="CHEBI:15377"/>
        <dbReference type="ChEBI" id="CHEBI:29999"/>
        <dbReference type="ChEBI" id="CHEBI:43474"/>
        <dbReference type="ChEBI" id="CHEBI:83421"/>
        <dbReference type="EC" id="3.1.3.16"/>
    </reaction>
</comment>
<dbReference type="EMBL" id="CAJGYO010000017">
    <property type="protein sequence ID" value="CAD6332807.1"/>
    <property type="molecule type" value="Genomic_DNA"/>
</dbReference>
<feature type="region of interest" description="Disordered" evidence="13">
    <location>
        <begin position="1"/>
        <end position="69"/>
    </location>
</feature>
<feature type="domain" description="PPM-type phosphatase" evidence="14">
    <location>
        <begin position="86"/>
        <end position="389"/>
    </location>
</feature>
<comment type="cofactor">
    <cofactor evidence="2">
        <name>Mg(2+)</name>
        <dbReference type="ChEBI" id="CHEBI:18420"/>
    </cofactor>
</comment>
<keyword evidence="5" id="KW-0479">Metal-binding</keyword>
<name>A0A811RSM4_9POAL</name>
<dbReference type="PANTHER" id="PTHR47992">
    <property type="entry name" value="PROTEIN PHOSPHATASE"/>
    <property type="match status" value="1"/>
</dbReference>
<dbReference type="Proteomes" id="UP000604825">
    <property type="component" value="Unassembled WGS sequence"/>
</dbReference>
<reference evidence="15" key="1">
    <citation type="submission" date="2020-10" db="EMBL/GenBank/DDBJ databases">
        <authorList>
            <person name="Han B."/>
            <person name="Lu T."/>
            <person name="Zhao Q."/>
            <person name="Huang X."/>
            <person name="Zhao Y."/>
        </authorList>
    </citation>
    <scope>NUCLEOTIDE SEQUENCE</scope>
</reference>
<keyword evidence="8 12" id="KW-0904">Protein phosphatase</keyword>
<comment type="caution">
    <text evidence="15">The sequence shown here is derived from an EMBL/GenBank/DDBJ whole genome shotgun (WGS) entry which is preliminary data.</text>
</comment>
<dbReference type="EC" id="3.1.3.16" evidence="4"/>
<dbReference type="PROSITE" id="PS51746">
    <property type="entry name" value="PPM_2"/>
    <property type="match status" value="1"/>
</dbReference>
<evidence type="ECO:0000256" key="7">
    <source>
        <dbReference type="ARBA" id="ARBA00022842"/>
    </source>
</evidence>
<dbReference type="InterPro" id="IPR036457">
    <property type="entry name" value="PPM-type-like_dom_sf"/>
</dbReference>
<evidence type="ECO:0000256" key="2">
    <source>
        <dbReference type="ARBA" id="ARBA00001946"/>
    </source>
</evidence>
<proteinExistence type="inferred from homology"/>
<sequence length="405" mass="42734">MKETSATRNEGGPAVCKAVAGGGGDVDGKGSASARRRRRLELCRLGRAAEGSPVPAKRIRSGSDRSLSADSSLETTAAGCWPSRLSHGAVSVIGRRREMEDAFAVALSFLASDPSSAGAKDGSEGEQEQEQDFFAVYDGHGGARVAEACRERMHVVLAEEVGLRRGVGSDLPWEEAMAASFARVDGEVTGGFAPPPKPPPQPAAADDDAGAGNLPYRTVGSTAVVAVVGQRRIVVANCGDSRAVLSRGGVAVPLSTDHKPDRPDEMQRVEAAGGRVIDWNGYRVLGVLATSRSIGDYYLKPYVSAEPEVTVVDRTEQDEFLILASDGLWDVVSNEVACKIARNCLSGRAASKFPESVTGRTAADAAALLTELAMSRGSRDNISVVVVELQRLKTNSRWSSLLRLN</sequence>
<keyword evidence="16" id="KW-1185">Reference proteome</keyword>
<evidence type="ECO:0000256" key="11">
    <source>
        <dbReference type="ARBA" id="ARBA00048336"/>
    </source>
</evidence>
<evidence type="ECO:0000256" key="9">
    <source>
        <dbReference type="ARBA" id="ARBA00023211"/>
    </source>
</evidence>
<dbReference type="CDD" id="cd00143">
    <property type="entry name" value="PP2Cc"/>
    <property type="match status" value="1"/>
</dbReference>
<feature type="region of interest" description="Disordered" evidence="13">
    <location>
        <begin position="188"/>
        <end position="213"/>
    </location>
</feature>
<dbReference type="InterPro" id="IPR000222">
    <property type="entry name" value="PP2C_BS"/>
</dbReference>
<organism evidence="15 16">
    <name type="scientific">Miscanthus lutarioriparius</name>
    <dbReference type="NCBI Taxonomy" id="422564"/>
    <lineage>
        <taxon>Eukaryota</taxon>
        <taxon>Viridiplantae</taxon>
        <taxon>Streptophyta</taxon>
        <taxon>Embryophyta</taxon>
        <taxon>Tracheophyta</taxon>
        <taxon>Spermatophyta</taxon>
        <taxon>Magnoliopsida</taxon>
        <taxon>Liliopsida</taxon>
        <taxon>Poales</taxon>
        <taxon>Poaceae</taxon>
        <taxon>PACMAD clade</taxon>
        <taxon>Panicoideae</taxon>
        <taxon>Andropogonodae</taxon>
        <taxon>Andropogoneae</taxon>
        <taxon>Saccharinae</taxon>
        <taxon>Miscanthus</taxon>
    </lineage>
</organism>
<dbReference type="AlphaFoldDB" id="A0A811RSM4"/>
<dbReference type="Gene3D" id="3.60.40.10">
    <property type="entry name" value="PPM-type phosphatase domain"/>
    <property type="match status" value="1"/>
</dbReference>
<evidence type="ECO:0000313" key="16">
    <source>
        <dbReference type="Proteomes" id="UP000604825"/>
    </source>
</evidence>
<dbReference type="GO" id="GO:0004722">
    <property type="term" value="F:protein serine/threonine phosphatase activity"/>
    <property type="evidence" value="ECO:0007669"/>
    <property type="project" value="UniProtKB-EC"/>
</dbReference>
<evidence type="ECO:0000313" key="15">
    <source>
        <dbReference type="EMBL" id="CAD6332807.1"/>
    </source>
</evidence>
<comment type="cofactor">
    <cofactor evidence="1">
        <name>Mn(2+)</name>
        <dbReference type="ChEBI" id="CHEBI:29035"/>
    </cofactor>
</comment>
<dbReference type="InterPro" id="IPR015655">
    <property type="entry name" value="PP2C"/>
</dbReference>
<dbReference type="SMART" id="SM00331">
    <property type="entry name" value="PP2C_SIG"/>
    <property type="match status" value="1"/>
</dbReference>
<evidence type="ECO:0000256" key="13">
    <source>
        <dbReference type="SAM" id="MobiDB-lite"/>
    </source>
</evidence>
<dbReference type="SMART" id="SM00332">
    <property type="entry name" value="PP2Cc"/>
    <property type="match status" value="1"/>
</dbReference>
<evidence type="ECO:0000256" key="3">
    <source>
        <dbReference type="ARBA" id="ARBA00006702"/>
    </source>
</evidence>
<feature type="compositionally biased region" description="Pro residues" evidence="13">
    <location>
        <begin position="193"/>
        <end position="202"/>
    </location>
</feature>
<dbReference type="OrthoDB" id="10264738at2759"/>
<evidence type="ECO:0000256" key="1">
    <source>
        <dbReference type="ARBA" id="ARBA00001936"/>
    </source>
</evidence>
<comment type="catalytic activity">
    <reaction evidence="11">
        <text>O-phospho-L-threonyl-[protein] + H2O = L-threonyl-[protein] + phosphate</text>
        <dbReference type="Rhea" id="RHEA:47004"/>
        <dbReference type="Rhea" id="RHEA-COMP:11060"/>
        <dbReference type="Rhea" id="RHEA-COMP:11605"/>
        <dbReference type="ChEBI" id="CHEBI:15377"/>
        <dbReference type="ChEBI" id="CHEBI:30013"/>
        <dbReference type="ChEBI" id="CHEBI:43474"/>
        <dbReference type="ChEBI" id="CHEBI:61977"/>
        <dbReference type="EC" id="3.1.3.16"/>
    </reaction>
</comment>
<accession>A0A811RSM4</accession>
<evidence type="ECO:0000256" key="10">
    <source>
        <dbReference type="ARBA" id="ARBA00047761"/>
    </source>
</evidence>
<keyword evidence="9" id="KW-0464">Manganese</keyword>
<dbReference type="SUPFAM" id="SSF81606">
    <property type="entry name" value="PP2C-like"/>
    <property type="match status" value="1"/>
</dbReference>
<dbReference type="InterPro" id="IPR001932">
    <property type="entry name" value="PPM-type_phosphatase-like_dom"/>
</dbReference>
<dbReference type="FunFam" id="3.60.40.10:FF:000041">
    <property type="entry name" value="Protein phosphatase 2C 51"/>
    <property type="match status" value="1"/>
</dbReference>
<gene>
    <name evidence="15" type="ORF">NCGR_LOCUS56905</name>
</gene>
<evidence type="ECO:0000256" key="12">
    <source>
        <dbReference type="RuleBase" id="RU003465"/>
    </source>
</evidence>
<keyword evidence="7" id="KW-0460">Magnesium</keyword>
<evidence type="ECO:0000259" key="14">
    <source>
        <dbReference type="PROSITE" id="PS51746"/>
    </source>
</evidence>
<protein>
    <recommendedName>
        <fullName evidence="4">protein-serine/threonine phosphatase</fullName>
        <ecNumber evidence="4">3.1.3.16</ecNumber>
    </recommendedName>
</protein>
<evidence type="ECO:0000256" key="4">
    <source>
        <dbReference type="ARBA" id="ARBA00013081"/>
    </source>
</evidence>
<comment type="similarity">
    <text evidence="3 12">Belongs to the PP2C family.</text>
</comment>
<dbReference type="GO" id="GO:0046872">
    <property type="term" value="F:metal ion binding"/>
    <property type="evidence" value="ECO:0007669"/>
    <property type="project" value="UniProtKB-KW"/>
</dbReference>
<evidence type="ECO:0000256" key="6">
    <source>
        <dbReference type="ARBA" id="ARBA00022801"/>
    </source>
</evidence>
<dbReference type="PROSITE" id="PS01032">
    <property type="entry name" value="PPM_1"/>
    <property type="match status" value="1"/>
</dbReference>
<keyword evidence="6 12" id="KW-0378">Hydrolase</keyword>
<evidence type="ECO:0000256" key="8">
    <source>
        <dbReference type="ARBA" id="ARBA00022912"/>
    </source>
</evidence>
<evidence type="ECO:0000256" key="5">
    <source>
        <dbReference type="ARBA" id="ARBA00022723"/>
    </source>
</evidence>
<dbReference type="Pfam" id="PF00481">
    <property type="entry name" value="PP2C"/>
    <property type="match status" value="1"/>
</dbReference>